<feature type="compositionally biased region" description="Basic and acidic residues" evidence="9">
    <location>
        <begin position="192"/>
        <end position="219"/>
    </location>
</feature>
<keyword evidence="6" id="KW-0732">Signal</keyword>
<evidence type="ECO:0000256" key="2">
    <source>
        <dbReference type="ARBA" id="ARBA00004193"/>
    </source>
</evidence>
<accession>A0A6P1M9L7</accession>
<feature type="compositionally biased region" description="Basic residues" evidence="9">
    <location>
        <begin position="17"/>
        <end position="27"/>
    </location>
</feature>
<evidence type="ECO:0000256" key="9">
    <source>
        <dbReference type="SAM" id="MobiDB-lite"/>
    </source>
</evidence>
<keyword evidence="10" id="KW-1133">Transmembrane helix</keyword>
<dbReference type="AlphaFoldDB" id="A0A6P1M9L7"/>
<dbReference type="SUPFAM" id="SSF53850">
    <property type="entry name" value="Periplasmic binding protein-like II"/>
    <property type="match status" value="1"/>
</dbReference>
<proteinExistence type="inferred from homology"/>
<evidence type="ECO:0000256" key="6">
    <source>
        <dbReference type="ARBA" id="ARBA00022729"/>
    </source>
</evidence>
<feature type="domain" description="PBP" evidence="11">
    <location>
        <begin position="228"/>
        <end position="488"/>
    </location>
</feature>
<reference evidence="12 13" key="1">
    <citation type="submission" date="2020-01" db="EMBL/GenBank/DDBJ databases">
        <title>Genomic analysis of Aminipila sp. CBA3637.</title>
        <authorList>
            <person name="Kim Y.B."/>
            <person name="Roh S.W."/>
        </authorList>
    </citation>
    <scope>NUCLEOTIDE SEQUENCE [LARGE SCALE GENOMIC DNA]</scope>
    <source>
        <strain evidence="12 13">CBA3637</strain>
    </source>
</reference>
<comment type="function">
    <text evidence="1">Part of the ABC transporter complex PstSACB involved in phosphate import.</text>
</comment>
<dbReference type="Proteomes" id="UP000463883">
    <property type="component" value="Chromosome"/>
</dbReference>
<protein>
    <recommendedName>
        <fullName evidence="11">PBP domain-containing protein</fullName>
    </recommendedName>
</protein>
<dbReference type="GO" id="GO:0006817">
    <property type="term" value="P:phosphate ion transport"/>
    <property type="evidence" value="ECO:0007669"/>
    <property type="project" value="UniProtKB-KW"/>
</dbReference>
<dbReference type="RefSeq" id="WP_162361204.1">
    <property type="nucleotide sequence ID" value="NZ_CP047591.1"/>
</dbReference>
<comment type="similarity">
    <text evidence="3">Belongs to the PstS family.</text>
</comment>
<evidence type="ECO:0000256" key="4">
    <source>
        <dbReference type="ARBA" id="ARBA00011529"/>
    </source>
</evidence>
<dbReference type="GO" id="GO:0005886">
    <property type="term" value="C:plasma membrane"/>
    <property type="evidence" value="ECO:0007669"/>
    <property type="project" value="UniProtKB-SubCell"/>
</dbReference>
<dbReference type="InterPro" id="IPR050811">
    <property type="entry name" value="Phosphate_ABC_transporter"/>
</dbReference>
<dbReference type="Pfam" id="PF12849">
    <property type="entry name" value="PBP_like_2"/>
    <property type="match status" value="1"/>
</dbReference>
<dbReference type="PANTHER" id="PTHR30570">
    <property type="entry name" value="PERIPLASMIC PHOSPHATE BINDING COMPONENT OF PHOSPHATE ABC TRANSPORTER"/>
    <property type="match status" value="1"/>
</dbReference>
<feature type="compositionally biased region" description="Basic residues" evidence="9">
    <location>
        <begin position="82"/>
        <end position="96"/>
    </location>
</feature>
<organism evidence="12 13">
    <name type="scientific">Aminipila terrae</name>
    <dbReference type="NCBI Taxonomy" id="2697030"/>
    <lineage>
        <taxon>Bacteria</taxon>
        <taxon>Bacillati</taxon>
        <taxon>Bacillota</taxon>
        <taxon>Clostridia</taxon>
        <taxon>Peptostreptococcales</taxon>
        <taxon>Anaerovoracaceae</taxon>
        <taxon>Aminipila</taxon>
    </lineage>
</organism>
<keyword evidence="8" id="KW-0449">Lipoprotein</keyword>
<comment type="subcellular location">
    <subcellularLocation>
        <location evidence="2">Cell membrane</location>
        <topology evidence="2">Lipid-anchor</topology>
    </subcellularLocation>
</comment>
<evidence type="ECO:0000313" key="13">
    <source>
        <dbReference type="Proteomes" id="UP000463883"/>
    </source>
</evidence>
<evidence type="ECO:0000259" key="11">
    <source>
        <dbReference type="Pfam" id="PF12849"/>
    </source>
</evidence>
<feature type="compositionally biased region" description="Basic and acidic residues" evidence="9">
    <location>
        <begin position="42"/>
        <end position="81"/>
    </location>
</feature>
<feature type="region of interest" description="Disordered" evidence="9">
    <location>
        <begin position="1"/>
        <end position="131"/>
    </location>
</feature>
<keyword evidence="5" id="KW-0813">Transport</keyword>
<comment type="subunit">
    <text evidence="4">The complex is composed of two ATP-binding proteins (PstB), two transmembrane proteins (PstC and PstA) and a solute-binding protein (PstS).</text>
</comment>
<dbReference type="EMBL" id="CP047591">
    <property type="protein sequence ID" value="QHI71429.1"/>
    <property type="molecule type" value="Genomic_DNA"/>
</dbReference>
<keyword evidence="13" id="KW-1185">Reference proteome</keyword>
<evidence type="ECO:0000256" key="8">
    <source>
        <dbReference type="ARBA" id="ARBA00023288"/>
    </source>
</evidence>
<evidence type="ECO:0000256" key="10">
    <source>
        <dbReference type="SAM" id="Phobius"/>
    </source>
</evidence>
<gene>
    <name evidence="12" type="ORF">Ami3637_02670</name>
</gene>
<dbReference type="KEGG" id="amic:Ami3637_02670"/>
<sequence>MSNNSKDAIEEETSGKIGKKKKDKKPKLTPEQKAIQYKKKVEKAANAKVRKAEADVKRAEQADKNKEKAASKKEKEKEKKASNKIKAKEKKLKQKEKKKEQSEANKIKKQEKKDKIQAEKMQKKAELAARTPLQKKLDREKKIKKLLPPVLILLIVIALVFTGIKFGPKLMNATGDAVSAVTSKIPFLNKQESTKKTSKTEKKTSKSETAAKKATEKKTQTTTEGAVKQSKTINIGGISSVEDYYSVALTKFLKISDKEAKKYCSTANTEDAYTSLIKGDQQVIFATEPKDAEKKMAKKAGLALQSVPVLNGGFVFVVNKDNPVKELTMPQLYGIYSGTITNWKELGGKNEPIVAYQRDENTGGQQGMYTYVIKAKQIMKAPNKMKISDTEGLIKKVSSEKGAIGYSYYYYMTKSKNSNDVKLIAVNGVKPNKKTIGYAQYPLTTYTYAIVTTEKNATSYEDTKTAGTDFQTDTQMMKLEFIKWVLSEDGQKLAEEKGFIRHNNK</sequence>
<keyword evidence="7" id="KW-0564">Palmitate</keyword>
<evidence type="ECO:0000256" key="3">
    <source>
        <dbReference type="ARBA" id="ARBA00008725"/>
    </source>
</evidence>
<keyword evidence="10" id="KW-0472">Membrane</keyword>
<dbReference type="Gene3D" id="3.40.190.10">
    <property type="entry name" value="Periplasmic binding protein-like II"/>
    <property type="match status" value="2"/>
</dbReference>
<feature type="compositionally biased region" description="Basic and acidic residues" evidence="9">
    <location>
        <begin position="97"/>
        <end position="127"/>
    </location>
</feature>
<evidence type="ECO:0000256" key="7">
    <source>
        <dbReference type="ARBA" id="ARBA00023139"/>
    </source>
</evidence>
<keyword evidence="10" id="KW-0812">Transmembrane</keyword>
<dbReference type="PANTHER" id="PTHR30570:SF1">
    <property type="entry name" value="PHOSPHATE-BINDING PROTEIN PSTS"/>
    <property type="match status" value="1"/>
</dbReference>
<evidence type="ECO:0000256" key="1">
    <source>
        <dbReference type="ARBA" id="ARBA00002841"/>
    </source>
</evidence>
<name>A0A6P1M9L7_9FIRM</name>
<feature type="transmembrane region" description="Helical" evidence="10">
    <location>
        <begin position="146"/>
        <end position="164"/>
    </location>
</feature>
<dbReference type="InterPro" id="IPR024370">
    <property type="entry name" value="PBP_domain"/>
</dbReference>
<feature type="region of interest" description="Disordered" evidence="9">
    <location>
        <begin position="192"/>
        <end position="224"/>
    </location>
</feature>
<evidence type="ECO:0000256" key="5">
    <source>
        <dbReference type="ARBA" id="ARBA00022592"/>
    </source>
</evidence>
<keyword evidence="5" id="KW-0592">Phosphate transport</keyword>
<evidence type="ECO:0000313" key="12">
    <source>
        <dbReference type="EMBL" id="QHI71429.1"/>
    </source>
</evidence>